<sequence length="108" mass="11559">MTGLTLIGFQDSVYTRAVRLAPSEKALAYEYDEANPFTEDGQASPAGRDDSRADRPLASMIGYFALVSEGRAMLEARSAPSRWFAGISARAAFAETRPGVVAVLEGGR</sequence>
<dbReference type="RefSeq" id="WP_121896884.1">
    <property type="nucleotide sequence ID" value="NZ_RCNT01000002.1"/>
</dbReference>
<protein>
    <submittedName>
        <fullName evidence="2">Uncharacterized protein</fullName>
    </submittedName>
</protein>
<evidence type="ECO:0000313" key="2">
    <source>
        <dbReference type="EMBL" id="RMA42947.1"/>
    </source>
</evidence>
<reference evidence="2 3" key="1">
    <citation type="submission" date="2018-10" db="EMBL/GenBank/DDBJ databases">
        <authorList>
            <person name="Jung H.S."/>
            <person name="Jeon C.O."/>
        </authorList>
    </citation>
    <scope>NUCLEOTIDE SEQUENCE [LARGE SCALE GENOMIC DNA]</scope>
    <source>
        <strain evidence="2 3">MA-7-27</strain>
    </source>
</reference>
<dbReference type="OrthoDB" id="9797500at2"/>
<name>A0A3L9Y788_9RHOB</name>
<dbReference type="EMBL" id="RCNT01000002">
    <property type="protein sequence ID" value="RMA42947.1"/>
    <property type="molecule type" value="Genomic_DNA"/>
</dbReference>
<evidence type="ECO:0000256" key="1">
    <source>
        <dbReference type="SAM" id="MobiDB-lite"/>
    </source>
</evidence>
<feature type="region of interest" description="Disordered" evidence="1">
    <location>
        <begin position="34"/>
        <end position="53"/>
    </location>
</feature>
<dbReference type="Proteomes" id="UP000281343">
    <property type="component" value="Unassembled WGS sequence"/>
</dbReference>
<dbReference type="AlphaFoldDB" id="A0A3L9Y788"/>
<gene>
    <name evidence="2" type="ORF">D9R08_04670</name>
</gene>
<evidence type="ECO:0000313" key="3">
    <source>
        <dbReference type="Proteomes" id="UP000281343"/>
    </source>
</evidence>
<proteinExistence type="predicted"/>
<keyword evidence="3" id="KW-1185">Reference proteome</keyword>
<organism evidence="2 3">
    <name type="scientific">Rhodophyticola porphyridii</name>
    <dbReference type="NCBI Taxonomy" id="1852017"/>
    <lineage>
        <taxon>Bacteria</taxon>
        <taxon>Pseudomonadati</taxon>
        <taxon>Pseudomonadota</taxon>
        <taxon>Alphaproteobacteria</taxon>
        <taxon>Rhodobacterales</taxon>
        <taxon>Roseobacteraceae</taxon>
        <taxon>Rhodophyticola</taxon>
    </lineage>
</organism>
<accession>A0A3L9Y788</accession>
<comment type="caution">
    <text evidence="2">The sequence shown here is derived from an EMBL/GenBank/DDBJ whole genome shotgun (WGS) entry which is preliminary data.</text>
</comment>